<feature type="region of interest" description="Disordered" evidence="1">
    <location>
        <begin position="30"/>
        <end position="127"/>
    </location>
</feature>
<feature type="compositionally biased region" description="Polar residues" evidence="1">
    <location>
        <begin position="30"/>
        <end position="56"/>
    </location>
</feature>
<evidence type="ECO:0000313" key="2">
    <source>
        <dbReference type="EMBL" id="WSD07274.1"/>
    </source>
</evidence>
<organism evidence="2 3">
    <name type="scientific">Streptomyces hirsutus</name>
    <dbReference type="NCBI Taxonomy" id="35620"/>
    <lineage>
        <taxon>Bacteria</taxon>
        <taxon>Bacillati</taxon>
        <taxon>Actinomycetota</taxon>
        <taxon>Actinomycetes</taxon>
        <taxon>Kitasatosporales</taxon>
        <taxon>Streptomycetaceae</taxon>
        <taxon>Streptomyces</taxon>
    </lineage>
</organism>
<evidence type="ECO:0000313" key="3">
    <source>
        <dbReference type="Proteomes" id="UP001335325"/>
    </source>
</evidence>
<gene>
    <name evidence="2" type="ORF">OIE73_16895</name>
</gene>
<dbReference type="Proteomes" id="UP001335325">
    <property type="component" value="Chromosome"/>
</dbReference>
<keyword evidence="3" id="KW-1185">Reference proteome</keyword>
<feature type="compositionally biased region" description="Acidic residues" evidence="1">
    <location>
        <begin position="93"/>
        <end position="127"/>
    </location>
</feature>
<reference evidence="2 3" key="1">
    <citation type="submission" date="2022-10" db="EMBL/GenBank/DDBJ databases">
        <title>The complete genomes of actinobacterial strains from the NBC collection.</title>
        <authorList>
            <person name="Joergensen T.S."/>
            <person name="Alvarez Arevalo M."/>
            <person name="Sterndorff E.B."/>
            <person name="Faurdal D."/>
            <person name="Vuksanovic O."/>
            <person name="Mourched A.-S."/>
            <person name="Charusanti P."/>
            <person name="Shaw S."/>
            <person name="Blin K."/>
            <person name="Weber T."/>
        </authorList>
    </citation>
    <scope>NUCLEOTIDE SEQUENCE [LARGE SCALE GENOMIC DNA]</scope>
    <source>
        <strain evidence="2 3">NBC 01753</strain>
    </source>
</reference>
<feature type="compositionally biased region" description="Low complexity" evidence="1">
    <location>
        <begin position="57"/>
        <end position="71"/>
    </location>
</feature>
<protein>
    <recommendedName>
        <fullName evidence="4">Small secreted hydrophilic protein</fullName>
    </recommendedName>
</protein>
<dbReference type="GeneID" id="91544281"/>
<accession>A0ABZ1GM72</accession>
<dbReference type="RefSeq" id="WP_326753331.1">
    <property type="nucleotide sequence ID" value="NZ_CP109134.1"/>
</dbReference>
<dbReference type="EMBL" id="CP109134">
    <property type="protein sequence ID" value="WSD07274.1"/>
    <property type="molecule type" value="Genomic_DNA"/>
</dbReference>
<sequence>MATAVTAAAAGLVLLGALFVMSLITDGITFTSGKTQPAGENTSIVNPPGQNTQPEGSATPAAPPMTAAPSPSDLPTDPETGNSVPPGDGKDDDHDEDEEAEEDKEDEEDDDEDDDEDEDEDEDDEDH</sequence>
<name>A0ABZ1GM72_9ACTN</name>
<evidence type="ECO:0008006" key="4">
    <source>
        <dbReference type="Google" id="ProtNLM"/>
    </source>
</evidence>
<evidence type="ECO:0000256" key="1">
    <source>
        <dbReference type="SAM" id="MobiDB-lite"/>
    </source>
</evidence>
<proteinExistence type="predicted"/>